<proteinExistence type="predicted"/>
<dbReference type="EMBL" id="CM042011">
    <property type="protein sequence ID" value="KAI3767892.1"/>
    <property type="molecule type" value="Genomic_DNA"/>
</dbReference>
<organism evidence="1 2">
    <name type="scientific">Cichorium intybus</name>
    <name type="common">Chicory</name>
    <dbReference type="NCBI Taxonomy" id="13427"/>
    <lineage>
        <taxon>Eukaryota</taxon>
        <taxon>Viridiplantae</taxon>
        <taxon>Streptophyta</taxon>
        <taxon>Embryophyta</taxon>
        <taxon>Tracheophyta</taxon>
        <taxon>Spermatophyta</taxon>
        <taxon>Magnoliopsida</taxon>
        <taxon>eudicotyledons</taxon>
        <taxon>Gunneridae</taxon>
        <taxon>Pentapetalae</taxon>
        <taxon>asterids</taxon>
        <taxon>campanulids</taxon>
        <taxon>Asterales</taxon>
        <taxon>Asteraceae</taxon>
        <taxon>Cichorioideae</taxon>
        <taxon>Cichorieae</taxon>
        <taxon>Cichoriinae</taxon>
        <taxon>Cichorium</taxon>
    </lineage>
</organism>
<sequence length="511" mass="55392">MVNSQPARQQYQRFNRSQILCMDFVSSIESGSIKESLLEAKRCVDFREVPIGVIHVWDGPPEGPFTDPNVKHDGLKALNASTHFPRLRREKRINSPYKQTSGTDGGSYGGEIFDGLLADEDLQFSDFLNIIPNSIGSEVAGTAPRRLRLQLGYSVGDSSDGLCTYEDSENRDFGRDTNRLDYFSVAAFDVYGDDHLTGIGSYGGGGGTRDRDVVVDPTPVQERGISTAVAGGGIIMRRVPVGIFANNGSDGGQAVVQTLGRERGSGGGRCRIVAGTRRDQERASAIAGTGGGDISREVPVGIFSYIGSDGGGGGGGSDDDGDVDGDGGFGVSDGEHGVVRVGLRPGGRNADVTSRYLILQVLALSTYQDDERREAAIASSACLNPKFTATSDGAKPRLPKFQVTRSDFDSVIIRRFMDLISVFDFMIFDSFYGPRFIIFKFYLGVRVHGYKMRADEWDMNEWAWEGTMKVGAELMGRYGINVPKGVAVSSVEEVRKAIQTTFPNEKEELRG</sequence>
<keyword evidence="2" id="KW-1185">Reference proteome</keyword>
<protein>
    <submittedName>
        <fullName evidence="1">Uncharacterized protein</fullName>
    </submittedName>
</protein>
<gene>
    <name evidence="1" type="ORF">L2E82_18321</name>
</gene>
<dbReference type="Proteomes" id="UP001055811">
    <property type="component" value="Linkage Group LG03"/>
</dbReference>
<evidence type="ECO:0000313" key="1">
    <source>
        <dbReference type="EMBL" id="KAI3767892.1"/>
    </source>
</evidence>
<comment type="caution">
    <text evidence="1">The sequence shown here is derived from an EMBL/GenBank/DDBJ whole genome shotgun (WGS) entry which is preliminary data.</text>
</comment>
<evidence type="ECO:0000313" key="2">
    <source>
        <dbReference type="Proteomes" id="UP001055811"/>
    </source>
</evidence>
<name>A0ACB9FB68_CICIN</name>
<reference evidence="1 2" key="2">
    <citation type="journal article" date="2022" name="Mol. Ecol. Resour.">
        <title>The genomes of chicory, endive, great burdock and yacon provide insights into Asteraceae paleo-polyploidization history and plant inulin production.</title>
        <authorList>
            <person name="Fan W."/>
            <person name="Wang S."/>
            <person name="Wang H."/>
            <person name="Wang A."/>
            <person name="Jiang F."/>
            <person name="Liu H."/>
            <person name="Zhao H."/>
            <person name="Xu D."/>
            <person name="Zhang Y."/>
        </authorList>
    </citation>
    <scope>NUCLEOTIDE SEQUENCE [LARGE SCALE GENOMIC DNA]</scope>
    <source>
        <strain evidence="2">cv. Punajuju</strain>
        <tissue evidence="1">Leaves</tissue>
    </source>
</reference>
<accession>A0ACB9FB68</accession>
<reference evidence="2" key="1">
    <citation type="journal article" date="2022" name="Mol. Ecol. Resour.">
        <title>The genomes of chicory, endive, great burdock and yacon provide insights into Asteraceae palaeo-polyploidization history and plant inulin production.</title>
        <authorList>
            <person name="Fan W."/>
            <person name="Wang S."/>
            <person name="Wang H."/>
            <person name="Wang A."/>
            <person name="Jiang F."/>
            <person name="Liu H."/>
            <person name="Zhao H."/>
            <person name="Xu D."/>
            <person name="Zhang Y."/>
        </authorList>
    </citation>
    <scope>NUCLEOTIDE SEQUENCE [LARGE SCALE GENOMIC DNA]</scope>
    <source>
        <strain evidence="2">cv. Punajuju</strain>
    </source>
</reference>